<reference evidence="2 3" key="1">
    <citation type="submission" date="2017-09" db="EMBL/GenBank/DDBJ databases">
        <title>Complete genome sequence of Verrucomicrobial strain HZ-65, isolated from freshwater.</title>
        <authorList>
            <person name="Choi A."/>
        </authorList>
    </citation>
    <scope>NUCLEOTIDE SEQUENCE [LARGE SCALE GENOMIC DNA]</scope>
    <source>
        <strain evidence="2 3">HZ-65</strain>
    </source>
</reference>
<dbReference type="RefSeq" id="WP_096057438.1">
    <property type="nucleotide sequence ID" value="NZ_CP023344.1"/>
</dbReference>
<dbReference type="Proteomes" id="UP000217265">
    <property type="component" value="Chromosome"/>
</dbReference>
<feature type="signal peptide" evidence="1">
    <location>
        <begin position="1"/>
        <end position="31"/>
    </location>
</feature>
<dbReference type="EMBL" id="CP023344">
    <property type="protein sequence ID" value="ATC65809.1"/>
    <property type="molecule type" value="Genomic_DNA"/>
</dbReference>
<dbReference type="AlphaFoldDB" id="A0A290QAW4"/>
<keyword evidence="1" id="KW-0732">Signal</keyword>
<organism evidence="2 3">
    <name type="scientific">Nibricoccus aquaticus</name>
    <dbReference type="NCBI Taxonomy" id="2576891"/>
    <lineage>
        <taxon>Bacteria</taxon>
        <taxon>Pseudomonadati</taxon>
        <taxon>Verrucomicrobiota</taxon>
        <taxon>Opitutia</taxon>
        <taxon>Opitutales</taxon>
        <taxon>Opitutaceae</taxon>
        <taxon>Nibricoccus</taxon>
    </lineage>
</organism>
<dbReference type="KEGG" id="vbh:CMV30_18670"/>
<proteinExistence type="predicted"/>
<accession>A0A290QAW4</accession>
<protein>
    <submittedName>
        <fullName evidence="2">Uncharacterized protein</fullName>
    </submittedName>
</protein>
<name>A0A290QAW4_9BACT</name>
<keyword evidence="3" id="KW-1185">Reference proteome</keyword>
<evidence type="ECO:0000313" key="3">
    <source>
        <dbReference type="Proteomes" id="UP000217265"/>
    </source>
</evidence>
<feature type="chain" id="PRO_5012922706" evidence="1">
    <location>
        <begin position="32"/>
        <end position="337"/>
    </location>
</feature>
<evidence type="ECO:0000313" key="2">
    <source>
        <dbReference type="EMBL" id="ATC65809.1"/>
    </source>
</evidence>
<gene>
    <name evidence="2" type="ORF">CMV30_18670</name>
</gene>
<sequence>MKSQLSPFTFLRARALAVLACGLISIPAAIAQTDFYAASSKANNNDRWNNADAPRKWTSDGKTWVGAKTGNVYHTNGYQIKAGNIGTSGGAKPVSSSFNGAKLIIDGFSSTSGVSAEGAGDGEIVFDLKSGGAVGPRAGGSKNATLGGYRADIVTAVTLGAEKRTLRAAVGVAVLDGTLTLNGNTRFTTGSLNDMRFIIRSAVTGSGNIEINGGSSGSKIANGFLTWEFKNLSGWRGTSIAVANKHTISFSSPTDFAQINPAASLSFSSAATGFINLSADVSVASGKFSFGDHVLEDGVYTADQLNELHVSKWNGSKDYPFASGKSRLFVGRSISAP</sequence>
<evidence type="ECO:0000256" key="1">
    <source>
        <dbReference type="SAM" id="SignalP"/>
    </source>
</evidence>